<dbReference type="AlphaFoldDB" id="A0A4R8PUR2"/>
<comment type="caution">
    <text evidence="2">The sequence shown here is derived from an EMBL/GenBank/DDBJ whole genome shotgun (WGS) entry which is preliminary data.</text>
</comment>
<protein>
    <submittedName>
        <fullName evidence="2">Uncharacterized protein</fullName>
    </submittedName>
</protein>
<dbReference type="EMBL" id="QAPG01000236">
    <property type="protein sequence ID" value="TDZ29532.1"/>
    <property type="molecule type" value="Genomic_DNA"/>
</dbReference>
<gene>
    <name evidence="2" type="ORF">C8035_v005327</name>
</gene>
<evidence type="ECO:0000313" key="3">
    <source>
        <dbReference type="Proteomes" id="UP000295083"/>
    </source>
</evidence>
<keyword evidence="3" id="KW-1185">Reference proteome</keyword>
<name>A0A4R8PUR2_9PEZI</name>
<feature type="region of interest" description="Disordered" evidence="1">
    <location>
        <begin position="31"/>
        <end position="84"/>
    </location>
</feature>
<accession>A0A4R8PUR2</accession>
<reference evidence="2 3" key="1">
    <citation type="submission" date="2018-11" db="EMBL/GenBank/DDBJ databases">
        <title>Genome sequence and assembly of Colletotrichum spinosum.</title>
        <authorList>
            <person name="Gan P."/>
            <person name="Shirasu K."/>
        </authorList>
    </citation>
    <scope>NUCLEOTIDE SEQUENCE [LARGE SCALE GENOMIC DNA]</scope>
    <source>
        <strain evidence="2 3">CBS 515.97</strain>
    </source>
</reference>
<dbReference type="Proteomes" id="UP000295083">
    <property type="component" value="Unassembled WGS sequence"/>
</dbReference>
<sequence>MLAHPSTKCVLSEAVSLRSVKRQVCGSLETTSQVDGAGAARSQRSQRDHTTAPSAAIVQASQSQAPCLPSHRKRALARPGKLAL</sequence>
<evidence type="ECO:0000256" key="1">
    <source>
        <dbReference type="SAM" id="MobiDB-lite"/>
    </source>
</evidence>
<evidence type="ECO:0000313" key="2">
    <source>
        <dbReference type="EMBL" id="TDZ29532.1"/>
    </source>
</evidence>
<organism evidence="2 3">
    <name type="scientific">Colletotrichum spinosum</name>
    <dbReference type="NCBI Taxonomy" id="1347390"/>
    <lineage>
        <taxon>Eukaryota</taxon>
        <taxon>Fungi</taxon>
        <taxon>Dikarya</taxon>
        <taxon>Ascomycota</taxon>
        <taxon>Pezizomycotina</taxon>
        <taxon>Sordariomycetes</taxon>
        <taxon>Hypocreomycetidae</taxon>
        <taxon>Glomerellales</taxon>
        <taxon>Glomerellaceae</taxon>
        <taxon>Colletotrichum</taxon>
        <taxon>Colletotrichum orbiculare species complex</taxon>
    </lineage>
</organism>
<proteinExistence type="predicted"/>
<feature type="compositionally biased region" description="Low complexity" evidence="1">
    <location>
        <begin position="52"/>
        <end position="65"/>
    </location>
</feature>